<dbReference type="AlphaFoldDB" id="A0A510IDA9"/>
<accession>A0A510IDA9</accession>
<evidence type="ECO:0000256" key="1">
    <source>
        <dbReference type="SAM" id="SignalP"/>
    </source>
</evidence>
<protein>
    <recommendedName>
        <fullName evidence="4">Lipoprotein</fullName>
    </recommendedName>
</protein>
<reference evidence="3" key="1">
    <citation type="submission" date="2019-07" db="EMBL/GenBank/DDBJ databases">
        <title>Complete Genome Sequences of Vibrion rotiferianus strain AM7.</title>
        <authorList>
            <person name="Miyazaki K."/>
            <person name="Wiseschart A."/>
            <person name="Pootanakit K."/>
            <person name="Ishimori K."/>
            <person name="Kitahara K."/>
        </authorList>
    </citation>
    <scope>NUCLEOTIDE SEQUENCE [LARGE SCALE GENOMIC DNA]</scope>
    <source>
        <strain evidence="3">AM7</strain>
    </source>
</reference>
<proteinExistence type="predicted"/>
<dbReference type="Proteomes" id="UP000315115">
    <property type="component" value="Chromosome 2"/>
</dbReference>
<keyword evidence="1" id="KW-0732">Signal</keyword>
<dbReference type="PROSITE" id="PS51257">
    <property type="entry name" value="PROKAR_LIPOPROTEIN"/>
    <property type="match status" value="1"/>
</dbReference>
<gene>
    <name evidence="2" type="ORF">VroAM7_44480</name>
</gene>
<evidence type="ECO:0000313" key="3">
    <source>
        <dbReference type="Proteomes" id="UP000315115"/>
    </source>
</evidence>
<dbReference type="EMBL" id="AP019799">
    <property type="protein sequence ID" value="BBL91795.1"/>
    <property type="molecule type" value="Genomic_DNA"/>
</dbReference>
<evidence type="ECO:0000313" key="2">
    <source>
        <dbReference type="EMBL" id="BBL91795.1"/>
    </source>
</evidence>
<sequence length="160" mass="17617">MKVKVLLAASILSSLTLVGCGSEDKAFTVNATTASDFAYTMANQPAVDVTLKQDENNFCQITFLRKNVQPGFSASLKQKSTGDLSSSCYWEGKLYIQSSKHPTLATLTINELDEGSKVAKLKTSLKLVDNKSLDKYFELKDIEFTLSGQQFTNLITMPKE</sequence>
<dbReference type="RefSeq" id="WP_143694002.1">
    <property type="nucleotide sequence ID" value="NZ_AP019799.1"/>
</dbReference>
<feature type="chain" id="PRO_5022153616" description="Lipoprotein" evidence="1">
    <location>
        <begin position="20"/>
        <end position="160"/>
    </location>
</feature>
<name>A0A510IDA9_9VIBR</name>
<evidence type="ECO:0008006" key="4">
    <source>
        <dbReference type="Google" id="ProtNLM"/>
    </source>
</evidence>
<organism evidence="2 3">
    <name type="scientific">Vibrio rotiferianus</name>
    <dbReference type="NCBI Taxonomy" id="190895"/>
    <lineage>
        <taxon>Bacteria</taxon>
        <taxon>Pseudomonadati</taxon>
        <taxon>Pseudomonadota</taxon>
        <taxon>Gammaproteobacteria</taxon>
        <taxon>Vibrionales</taxon>
        <taxon>Vibrionaceae</taxon>
        <taxon>Vibrio</taxon>
    </lineage>
</organism>
<feature type="signal peptide" evidence="1">
    <location>
        <begin position="1"/>
        <end position="19"/>
    </location>
</feature>